<dbReference type="EMBL" id="LSYS01009753">
    <property type="protein sequence ID" value="OPJ58878.1"/>
    <property type="molecule type" value="Genomic_DNA"/>
</dbReference>
<feature type="region of interest" description="Disordered" evidence="1">
    <location>
        <begin position="16"/>
        <end position="96"/>
    </location>
</feature>
<name>A0A1V4IFU9_PATFA</name>
<organism evidence="2 3">
    <name type="scientific">Patagioenas fasciata monilis</name>
    <dbReference type="NCBI Taxonomy" id="372326"/>
    <lineage>
        <taxon>Eukaryota</taxon>
        <taxon>Metazoa</taxon>
        <taxon>Chordata</taxon>
        <taxon>Craniata</taxon>
        <taxon>Vertebrata</taxon>
        <taxon>Euteleostomi</taxon>
        <taxon>Archelosauria</taxon>
        <taxon>Archosauria</taxon>
        <taxon>Dinosauria</taxon>
        <taxon>Saurischia</taxon>
        <taxon>Theropoda</taxon>
        <taxon>Coelurosauria</taxon>
        <taxon>Aves</taxon>
        <taxon>Neognathae</taxon>
        <taxon>Neoaves</taxon>
        <taxon>Columbimorphae</taxon>
        <taxon>Columbiformes</taxon>
        <taxon>Columbidae</taxon>
        <taxon>Patagioenas</taxon>
    </lineage>
</organism>
<dbReference type="AlphaFoldDB" id="A0A1V4IFU9"/>
<evidence type="ECO:0000256" key="1">
    <source>
        <dbReference type="SAM" id="MobiDB-lite"/>
    </source>
</evidence>
<comment type="caution">
    <text evidence="2">The sequence shown here is derived from an EMBL/GenBank/DDBJ whole genome shotgun (WGS) entry which is preliminary data.</text>
</comment>
<sequence length="96" mass="10727">MFPPGISAVTSGLEFGEPYKAHGHTSPGNTSSTLLRGEARWGQGARESPARSCTRQSRRGCGETGRLQETPIRARHRRKRKNHLQIPETHCNHLDR</sequence>
<feature type="compositionally biased region" description="Basic residues" evidence="1">
    <location>
        <begin position="73"/>
        <end position="83"/>
    </location>
</feature>
<keyword evidence="3" id="KW-1185">Reference proteome</keyword>
<protein>
    <submittedName>
        <fullName evidence="2">Uncharacterized protein</fullName>
    </submittedName>
</protein>
<accession>A0A1V4IFU9</accession>
<gene>
    <name evidence="2" type="ORF">AV530_000615</name>
</gene>
<reference evidence="2 3" key="1">
    <citation type="submission" date="2016-02" db="EMBL/GenBank/DDBJ databases">
        <title>Band-tailed pigeon sequencing and assembly.</title>
        <authorList>
            <person name="Soares A.E."/>
            <person name="Novak B.J."/>
            <person name="Rice E.S."/>
            <person name="O'Connell B."/>
            <person name="Chang D."/>
            <person name="Weber S."/>
            <person name="Shapiro B."/>
        </authorList>
    </citation>
    <scope>NUCLEOTIDE SEQUENCE [LARGE SCALE GENOMIC DNA]</scope>
    <source>
        <strain evidence="2">BTP2013</strain>
        <tissue evidence="2">Blood</tissue>
    </source>
</reference>
<proteinExistence type="predicted"/>
<evidence type="ECO:0000313" key="2">
    <source>
        <dbReference type="EMBL" id="OPJ58878.1"/>
    </source>
</evidence>
<dbReference type="Proteomes" id="UP000190648">
    <property type="component" value="Unassembled WGS sequence"/>
</dbReference>
<evidence type="ECO:0000313" key="3">
    <source>
        <dbReference type="Proteomes" id="UP000190648"/>
    </source>
</evidence>